<proteinExistence type="predicted"/>
<comment type="caution">
    <text evidence="2">The sequence shown here is derived from an EMBL/GenBank/DDBJ whole genome shotgun (WGS) entry which is preliminary data.</text>
</comment>
<dbReference type="EMBL" id="JAPZVP010000026">
    <property type="protein sequence ID" value="MDA1362606.1"/>
    <property type="molecule type" value="Genomic_DNA"/>
</dbReference>
<feature type="transmembrane region" description="Helical" evidence="1">
    <location>
        <begin position="139"/>
        <end position="157"/>
    </location>
</feature>
<evidence type="ECO:0000256" key="1">
    <source>
        <dbReference type="SAM" id="Phobius"/>
    </source>
</evidence>
<organism evidence="2 3">
    <name type="scientific">Glycomyces luteolus</name>
    <dbReference type="NCBI Taxonomy" id="2670330"/>
    <lineage>
        <taxon>Bacteria</taxon>
        <taxon>Bacillati</taxon>
        <taxon>Actinomycetota</taxon>
        <taxon>Actinomycetes</taxon>
        <taxon>Glycomycetales</taxon>
        <taxon>Glycomycetaceae</taxon>
        <taxon>Glycomyces</taxon>
    </lineage>
</organism>
<feature type="transmembrane region" description="Helical" evidence="1">
    <location>
        <begin position="163"/>
        <end position="182"/>
    </location>
</feature>
<keyword evidence="1" id="KW-0812">Transmembrane</keyword>
<keyword evidence="1" id="KW-1133">Transmembrane helix</keyword>
<dbReference type="Proteomes" id="UP001146067">
    <property type="component" value="Unassembled WGS sequence"/>
</dbReference>
<name>A0A9X3SSH9_9ACTN</name>
<protein>
    <submittedName>
        <fullName evidence="2">Uncharacterized protein</fullName>
    </submittedName>
</protein>
<gene>
    <name evidence="2" type="ORF">O1R50_23495</name>
</gene>
<reference evidence="2" key="1">
    <citation type="submission" date="2022-12" db="EMBL/GenBank/DDBJ databases">
        <title>Gycomyces niveus sp.nov.,a novel actinomycete isolated from soil in Shouguan.</title>
        <authorList>
            <person name="Yang X."/>
        </authorList>
    </citation>
    <scope>NUCLEOTIDE SEQUENCE</scope>
    <source>
        <strain evidence="2">NEAU-A15</strain>
    </source>
</reference>
<evidence type="ECO:0000313" key="3">
    <source>
        <dbReference type="Proteomes" id="UP001146067"/>
    </source>
</evidence>
<evidence type="ECO:0000313" key="2">
    <source>
        <dbReference type="EMBL" id="MDA1362606.1"/>
    </source>
</evidence>
<keyword evidence="1" id="KW-0472">Membrane</keyword>
<keyword evidence="3" id="KW-1185">Reference proteome</keyword>
<accession>A0A9X3SSH9</accession>
<dbReference type="RefSeq" id="WP_270112690.1">
    <property type="nucleotide sequence ID" value="NZ_JAPZVP010000026.1"/>
</dbReference>
<sequence length="211" mass="23035">MSKTEGLSAPLVGLTYDRATEQVEFSNVPELLDFLQVGQRIVALDDTAPAVTAVVRPVIEDLELPFIDGVPLDVFSAVTVEEFESYRAFQLWLQQQLLSVDTALNAEDSERALMRIGLQIKEEVRGMEAQMRQVRRKRAVTATGAVVGSISASLTAVMGTSELVSAVAAFIGGATGGFWTAVQAGADHSPRTLQEGPWYYVWTLSRTERRS</sequence>
<dbReference type="AlphaFoldDB" id="A0A9X3SSH9"/>